<dbReference type="SUPFAM" id="SSF69318">
    <property type="entry name" value="Integrin alpha N-terminal domain"/>
    <property type="match status" value="2"/>
</dbReference>
<dbReference type="EMBL" id="BMJE01000003">
    <property type="protein sequence ID" value="GGB74246.1"/>
    <property type="molecule type" value="Genomic_DNA"/>
</dbReference>
<dbReference type="NCBIfam" id="TIGR04183">
    <property type="entry name" value="Por_Secre_tail"/>
    <property type="match status" value="1"/>
</dbReference>
<dbReference type="InterPro" id="IPR011519">
    <property type="entry name" value="UnbV_ASPIC"/>
</dbReference>
<keyword evidence="1 2" id="KW-0732">Signal</keyword>
<evidence type="ECO:0000313" key="5">
    <source>
        <dbReference type="EMBL" id="GGB74246.1"/>
    </source>
</evidence>
<proteinExistence type="predicted"/>
<feature type="signal peptide" evidence="2">
    <location>
        <begin position="1"/>
        <end position="19"/>
    </location>
</feature>
<dbReference type="Proteomes" id="UP000615760">
    <property type="component" value="Unassembled WGS sequence"/>
</dbReference>
<protein>
    <recommendedName>
        <fullName evidence="7">T9SS type A sorting domain-containing protein</fullName>
    </recommendedName>
</protein>
<dbReference type="Gene3D" id="2.130.10.130">
    <property type="entry name" value="Integrin alpha, N-terminal"/>
    <property type="match status" value="2"/>
</dbReference>
<dbReference type="RefSeq" id="WP_188620421.1">
    <property type="nucleotide sequence ID" value="NZ_BMJE01000003.1"/>
</dbReference>
<comment type="caution">
    <text evidence="5">The sequence shown here is derived from an EMBL/GenBank/DDBJ whole genome shotgun (WGS) entry which is preliminary data.</text>
</comment>
<evidence type="ECO:0000259" key="3">
    <source>
        <dbReference type="Pfam" id="PF07593"/>
    </source>
</evidence>
<keyword evidence="6" id="KW-1185">Reference proteome</keyword>
<organism evidence="5 6">
    <name type="scientific">Flavobacterium suaedae</name>
    <dbReference type="NCBI Taxonomy" id="1767027"/>
    <lineage>
        <taxon>Bacteria</taxon>
        <taxon>Pseudomonadati</taxon>
        <taxon>Bacteroidota</taxon>
        <taxon>Flavobacteriia</taxon>
        <taxon>Flavobacteriales</taxon>
        <taxon>Flavobacteriaceae</taxon>
        <taxon>Flavobacterium</taxon>
    </lineage>
</organism>
<feature type="chain" id="PRO_5045078634" description="T9SS type A sorting domain-containing protein" evidence="2">
    <location>
        <begin position="20"/>
        <end position="669"/>
    </location>
</feature>
<reference evidence="6" key="1">
    <citation type="journal article" date="2019" name="Int. J. Syst. Evol. Microbiol.">
        <title>The Global Catalogue of Microorganisms (GCM) 10K type strain sequencing project: providing services to taxonomists for standard genome sequencing and annotation.</title>
        <authorList>
            <consortium name="The Broad Institute Genomics Platform"/>
            <consortium name="The Broad Institute Genome Sequencing Center for Infectious Disease"/>
            <person name="Wu L."/>
            <person name="Ma J."/>
        </authorList>
    </citation>
    <scope>NUCLEOTIDE SEQUENCE [LARGE SCALE GENOMIC DNA]</scope>
    <source>
        <strain evidence="6">CGMCC 1.15461</strain>
    </source>
</reference>
<evidence type="ECO:0000256" key="1">
    <source>
        <dbReference type="ARBA" id="ARBA00022729"/>
    </source>
</evidence>
<sequence>MKRIIFLVLAALGLGNLHAQTDCSHALPVETTGINTASFSAESTAPSLICTGGETSQTMGIWYTYSNTEETYVTINTDVSGYPLRDTRVHVYSGSCESYTCVAGDDDSGDGLSSTVSFIAQPDENYIIVFDNRWDSDDFVFEVTEATDIPLFFASNHVDISGSYIMCVADMNGDYLDDIAVPSNGSIKILYQNADGTFTEAIATADTTPYMPGWSLAAGDYDGNGYNDLLYGNGNGATLMIANDDGTAYTAMSTSSFVFSQRTNFVDIDNDGNLDAFVCHDTQPNIYLQNDGEGGFSYIQGGLGDHPNGGNYGSIWVDYDNDGDPDLFIAKCRGGGSSAGINELHRNDGNGVFTDVSEEANMADIIQTWSTAMGDFDNDGDMDAFVGANSTSEGSHKLMANNNDGTFTDVTAGSGISEFTELSREHVTHDFDNDGWLDVMGGGSYILFNNGDMTFTPTAIPSISSGPIGDLNNDGFLDILNGSNIKINEGNDNNWIKIYLEGTESNRNGIGARVELYATGNGWTKQIRDVRSGDGFRFMSSLNTHFGLGQVEEIDQIIIKWPSGIIDVIENPNINEPLMVVEGETLSKTSFNNSTFTVYPNPVKDIIQFTGKENTVITDAFIYNISGKLVSSGKVSGTSIPVNALANGTYILIVKDDSGKHYSTKFIKE</sequence>
<dbReference type="InterPro" id="IPR026444">
    <property type="entry name" value="Secre_tail"/>
</dbReference>
<evidence type="ECO:0000259" key="4">
    <source>
        <dbReference type="Pfam" id="PF18962"/>
    </source>
</evidence>
<dbReference type="InterPro" id="IPR013517">
    <property type="entry name" value="FG-GAP"/>
</dbReference>
<name>A0ABQ1JQG2_9FLAO</name>
<feature type="domain" description="ASPIC/UnbV" evidence="3">
    <location>
        <begin position="509"/>
        <end position="576"/>
    </location>
</feature>
<dbReference type="InterPro" id="IPR027039">
    <property type="entry name" value="Crtac1"/>
</dbReference>
<dbReference type="Pfam" id="PF18962">
    <property type="entry name" value="Por_Secre_tail"/>
    <property type="match status" value="1"/>
</dbReference>
<dbReference type="InterPro" id="IPR028994">
    <property type="entry name" value="Integrin_alpha_N"/>
</dbReference>
<accession>A0ABQ1JQG2</accession>
<evidence type="ECO:0000313" key="6">
    <source>
        <dbReference type="Proteomes" id="UP000615760"/>
    </source>
</evidence>
<dbReference type="Pfam" id="PF07593">
    <property type="entry name" value="UnbV_ASPIC"/>
    <property type="match status" value="1"/>
</dbReference>
<evidence type="ECO:0008006" key="7">
    <source>
        <dbReference type="Google" id="ProtNLM"/>
    </source>
</evidence>
<evidence type="ECO:0000256" key="2">
    <source>
        <dbReference type="SAM" id="SignalP"/>
    </source>
</evidence>
<gene>
    <name evidence="5" type="ORF">GCM10007424_12710</name>
</gene>
<feature type="domain" description="Secretion system C-terminal sorting" evidence="4">
    <location>
        <begin position="598"/>
        <end position="667"/>
    </location>
</feature>
<dbReference type="PANTHER" id="PTHR16026:SF0">
    <property type="entry name" value="CARTILAGE ACIDIC PROTEIN 1"/>
    <property type="match status" value="1"/>
</dbReference>
<dbReference type="PANTHER" id="PTHR16026">
    <property type="entry name" value="CARTILAGE ACIDIC PROTEIN 1"/>
    <property type="match status" value="1"/>
</dbReference>
<dbReference type="Pfam" id="PF13517">
    <property type="entry name" value="FG-GAP_3"/>
    <property type="match status" value="3"/>
</dbReference>